<name>A0A1V4AWN0_9BACT</name>
<dbReference type="Proteomes" id="UP000189681">
    <property type="component" value="Unassembled WGS sequence"/>
</dbReference>
<dbReference type="PANTHER" id="PTHR43540:SF6">
    <property type="entry name" value="ISOCHORISMATASE-LIKE DOMAIN-CONTAINING PROTEIN"/>
    <property type="match status" value="1"/>
</dbReference>
<proteinExistence type="predicted"/>
<dbReference type="SUPFAM" id="SSF52499">
    <property type="entry name" value="Isochorismatase-like hydrolases"/>
    <property type="match status" value="1"/>
</dbReference>
<accession>A0A1V4AWN0</accession>
<evidence type="ECO:0000259" key="3">
    <source>
        <dbReference type="Pfam" id="PF00857"/>
    </source>
</evidence>
<feature type="transmembrane region" description="Helical" evidence="2">
    <location>
        <begin position="121"/>
        <end position="140"/>
    </location>
</feature>
<keyword evidence="1" id="KW-0378">Hydrolase</keyword>
<dbReference type="EMBL" id="AYTS01000026">
    <property type="protein sequence ID" value="OOP57532.1"/>
    <property type="molecule type" value="Genomic_DNA"/>
</dbReference>
<feature type="domain" description="Isochorismatase-like" evidence="3">
    <location>
        <begin position="12"/>
        <end position="175"/>
    </location>
</feature>
<dbReference type="InterPro" id="IPR036380">
    <property type="entry name" value="Isochorismatase-like_sf"/>
</dbReference>
<reference evidence="4 5" key="1">
    <citation type="journal article" date="2017" name="Water Res.">
        <title>Discovery and metagenomic analysis of an anammox bacterial enrichment related to Candidatus "Brocadia caroliniensis" in a full-scale glycerol-fed nitritation-denitritation separate centrate treatment process.</title>
        <authorList>
            <person name="Park H."/>
            <person name="Brotto A.C."/>
            <person name="van Loosdrecht M.C."/>
            <person name="Chandran K."/>
        </authorList>
    </citation>
    <scope>NUCLEOTIDE SEQUENCE [LARGE SCALE GENOMIC DNA]</scope>
    <source>
        <strain evidence="4">26THWARD</strain>
    </source>
</reference>
<dbReference type="STRING" id="1004156.AYP45_03040"/>
<evidence type="ECO:0000313" key="5">
    <source>
        <dbReference type="Proteomes" id="UP000189681"/>
    </source>
</evidence>
<dbReference type="Pfam" id="PF00857">
    <property type="entry name" value="Isochorismatase"/>
    <property type="match status" value="1"/>
</dbReference>
<evidence type="ECO:0000256" key="1">
    <source>
        <dbReference type="ARBA" id="ARBA00022801"/>
    </source>
</evidence>
<gene>
    <name evidence="4" type="ORF">AYP45_03040</name>
</gene>
<dbReference type="AlphaFoldDB" id="A0A1V4AWN0"/>
<evidence type="ECO:0000313" key="4">
    <source>
        <dbReference type="EMBL" id="OOP57532.1"/>
    </source>
</evidence>
<keyword evidence="2" id="KW-0812">Transmembrane</keyword>
<evidence type="ECO:0000256" key="2">
    <source>
        <dbReference type="SAM" id="Phobius"/>
    </source>
</evidence>
<protein>
    <submittedName>
        <fullName evidence="4">Nicotinamidase</fullName>
    </submittedName>
</protein>
<comment type="caution">
    <text evidence="4">The sequence shown here is derived from an EMBL/GenBank/DDBJ whole genome shotgun (WGS) entry which is preliminary data.</text>
</comment>
<dbReference type="GO" id="GO:0016787">
    <property type="term" value="F:hydrolase activity"/>
    <property type="evidence" value="ECO:0007669"/>
    <property type="project" value="UniProtKB-KW"/>
</dbReference>
<dbReference type="PANTHER" id="PTHR43540">
    <property type="entry name" value="PEROXYUREIDOACRYLATE/UREIDOACRYLATE AMIDOHYDROLASE-RELATED"/>
    <property type="match status" value="1"/>
</dbReference>
<dbReference type="InterPro" id="IPR000868">
    <property type="entry name" value="Isochorismatase-like_dom"/>
</dbReference>
<organism evidence="4 5">
    <name type="scientific">Candidatus Brocadia carolinensis</name>
    <dbReference type="NCBI Taxonomy" id="1004156"/>
    <lineage>
        <taxon>Bacteria</taxon>
        <taxon>Pseudomonadati</taxon>
        <taxon>Planctomycetota</taxon>
        <taxon>Candidatus Brocadiia</taxon>
        <taxon>Candidatus Brocadiales</taxon>
        <taxon>Candidatus Brocadiaceae</taxon>
        <taxon>Candidatus Brocadia</taxon>
    </lineage>
</organism>
<keyword evidence="2" id="KW-1133">Transmembrane helix</keyword>
<sequence length="183" mass="21031">MKKVKDRNKARCALLVCDMLNDFVKDGAALEVPRARTIIGNIKNELQKARKSHNPIIYCCDAHKNMDTEFNLWPRHAVKGTDGAQVIKQLQPHKQDYLVDKTSYSCFYRTSLDRLLKKLDITHLIITGVVTNICILYTTADAYMRGYKVEIPENCVAALTQREHQFALQQMKRIFHADVIHVS</sequence>
<keyword evidence="2" id="KW-0472">Membrane</keyword>
<dbReference type="Gene3D" id="3.40.50.850">
    <property type="entry name" value="Isochorismatase-like"/>
    <property type="match status" value="1"/>
</dbReference>
<dbReference type="CDD" id="cd00431">
    <property type="entry name" value="cysteine_hydrolases"/>
    <property type="match status" value="1"/>
</dbReference>
<dbReference type="InterPro" id="IPR050272">
    <property type="entry name" value="Isochorismatase-like_hydrls"/>
</dbReference>